<reference evidence="4" key="1">
    <citation type="submission" date="2025-08" db="UniProtKB">
        <authorList>
            <consortium name="Ensembl"/>
        </authorList>
    </citation>
    <scope>IDENTIFICATION</scope>
</reference>
<keyword evidence="2" id="KW-0812">Transmembrane</keyword>
<dbReference type="GO" id="GO:0005886">
    <property type="term" value="C:plasma membrane"/>
    <property type="evidence" value="ECO:0007669"/>
    <property type="project" value="UniProtKB-SubCell"/>
</dbReference>
<evidence type="ECO:0000313" key="5">
    <source>
        <dbReference type="Proteomes" id="UP000694523"/>
    </source>
</evidence>
<comment type="subcellular location">
    <subcellularLocation>
        <location evidence="1">Cell membrane</location>
        <topology evidence="1">Single-pass type II membrane protein</topology>
    </subcellularLocation>
</comment>
<organism evidence="4 5">
    <name type="scientific">Neogobius melanostomus</name>
    <name type="common">round goby</name>
    <dbReference type="NCBI Taxonomy" id="47308"/>
    <lineage>
        <taxon>Eukaryota</taxon>
        <taxon>Metazoa</taxon>
        <taxon>Chordata</taxon>
        <taxon>Craniata</taxon>
        <taxon>Vertebrata</taxon>
        <taxon>Euteleostomi</taxon>
        <taxon>Actinopterygii</taxon>
        <taxon>Neopterygii</taxon>
        <taxon>Teleostei</taxon>
        <taxon>Neoteleostei</taxon>
        <taxon>Acanthomorphata</taxon>
        <taxon>Gobiaria</taxon>
        <taxon>Gobiiformes</taxon>
        <taxon>Gobioidei</taxon>
        <taxon>Gobiidae</taxon>
        <taxon>Benthophilinae</taxon>
        <taxon>Neogobiini</taxon>
        <taxon>Neogobius</taxon>
    </lineage>
</organism>
<dbReference type="Gene3D" id="3.10.100.10">
    <property type="entry name" value="Mannose-Binding Protein A, subunit A"/>
    <property type="match status" value="1"/>
</dbReference>
<evidence type="ECO:0000313" key="4">
    <source>
        <dbReference type="Ensembl" id="ENSNMLP00000008758.1"/>
    </source>
</evidence>
<dbReference type="Proteomes" id="UP000694523">
    <property type="component" value="Unplaced"/>
</dbReference>
<dbReference type="AlphaFoldDB" id="A0A8C6SQR3"/>
<dbReference type="SMART" id="SM00034">
    <property type="entry name" value="CLECT"/>
    <property type="match status" value="1"/>
</dbReference>
<dbReference type="SUPFAM" id="SSF56436">
    <property type="entry name" value="C-type lectin-like"/>
    <property type="match status" value="1"/>
</dbReference>
<dbReference type="InterPro" id="IPR016187">
    <property type="entry name" value="CTDL_fold"/>
</dbReference>
<dbReference type="PANTHER" id="PTHR45710:SF31">
    <property type="entry name" value="EARLY ACTIVATION ANTIGEN CD69"/>
    <property type="match status" value="1"/>
</dbReference>
<keyword evidence="2" id="KW-1133">Transmembrane helix</keyword>
<feature type="transmembrane region" description="Helical" evidence="2">
    <location>
        <begin position="66"/>
        <end position="87"/>
    </location>
</feature>
<dbReference type="InterPro" id="IPR016186">
    <property type="entry name" value="C-type_lectin-like/link_sf"/>
</dbReference>
<accession>A0A8C6SQR3</accession>
<dbReference type="InterPro" id="IPR001304">
    <property type="entry name" value="C-type_lectin-like"/>
</dbReference>
<keyword evidence="5" id="KW-1185">Reference proteome</keyword>
<dbReference type="PROSITE" id="PS50041">
    <property type="entry name" value="C_TYPE_LECTIN_2"/>
    <property type="match status" value="1"/>
</dbReference>
<feature type="domain" description="C-type lectin" evidence="3">
    <location>
        <begin position="175"/>
        <end position="295"/>
    </location>
</feature>
<dbReference type="InterPro" id="IPR050828">
    <property type="entry name" value="C-type_lectin/matrix_domain"/>
</dbReference>
<protein>
    <recommendedName>
        <fullName evidence="3">C-type lectin domain-containing protein</fullName>
    </recommendedName>
</protein>
<name>A0A8C6SQR3_9GOBI</name>
<evidence type="ECO:0000256" key="2">
    <source>
        <dbReference type="SAM" id="Phobius"/>
    </source>
</evidence>
<proteinExistence type="predicted"/>
<reference evidence="4" key="2">
    <citation type="submission" date="2025-09" db="UniProtKB">
        <authorList>
            <consortium name="Ensembl"/>
        </authorList>
    </citation>
    <scope>IDENTIFICATION</scope>
</reference>
<dbReference type="Ensembl" id="ENSNMLT00000009938.1">
    <property type="protein sequence ID" value="ENSNMLP00000008758.1"/>
    <property type="gene ID" value="ENSNMLG00000006166.1"/>
</dbReference>
<dbReference type="PANTHER" id="PTHR45710">
    <property type="entry name" value="C-TYPE LECTIN DOMAIN-CONTAINING PROTEIN 180"/>
    <property type="match status" value="1"/>
</dbReference>
<dbReference type="Pfam" id="PF00059">
    <property type="entry name" value="Lectin_C"/>
    <property type="match status" value="1"/>
</dbReference>
<keyword evidence="2" id="KW-0472">Membrane</keyword>
<evidence type="ECO:0000259" key="3">
    <source>
        <dbReference type="PROSITE" id="PS50041"/>
    </source>
</evidence>
<sequence length="302" mass="34912">MEEEVQYASVVFKNKNKPTPQTANKEDIQTIYSELAIKPYSDTSAPAPNNNTVVGKKPEPVRAQTVLIVCLCVLLLGSIAALIYFAVSLTTRSSENQRLSSQMSVLRSSTELLTQENVRLKGQTAELQNLTHNLSRQRDQLNWTVQVIMRFSQFPVSNFCPQKQCRQCLDGWIRFENSCYLFYEQETWKTWRWSQSYCKDQNPISDLVVINSLQEQEFIHGQIKYYYDQFHGYWIGLSQQDNRWVWVDGQTDSLGFWMKKDLGNSGPKALVIPEQNLTTSWDPAWSGMFNKFICESRALTID</sequence>
<evidence type="ECO:0000256" key="1">
    <source>
        <dbReference type="ARBA" id="ARBA00004401"/>
    </source>
</evidence>